<gene>
    <name evidence="8" type="ORF">CVT26_001397</name>
</gene>
<evidence type="ECO:0000256" key="4">
    <source>
        <dbReference type="ARBA" id="ARBA00023295"/>
    </source>
</evidence>
<sequence length="474" mass="51779">NLLRARRHPNPRAHFIRLPSASPSSSPTHLHNNIGKVIVGNPNCGFDFQVEVNCDPVGITRMKVGRAQLVSSSWTLRYPPRRLWMVTSARPSLAPRIQIQPSPDDAIEQTAHELNLPYREPEAVLPVSGVVCAKLVRRLVELGCLVEVLGAPEGGRVLGCNVVKEKRSSQQSCSWTLSSSPGGLSAWFLRRCLQAQRKVGTSAGGGGNIPNPDFPTGAITGGDEFVIKVDNEWSSPTTTPLMAIIRQSHLSRLTPANPFYSVAGPNSCTPPLNTSWQGDKGRTFGVYLGSWLVIESSIVPAFYRKYPTAVDEYILSQATAADTTNAGLQQLDSSVTSPQTEQDFTHRYGVFLSFQSALRLELTVVLVRGRSELHLRASSVVNDRNVGWRTLSGQDLLEHLDWARKYGIQVCLDPHALLGSQNVALAPVGFLAGDTGIANAQTMLHYVCVLTELILRQEHKDLISIFGIVNEPLV</sequence>
<proteinExistence type="inferred from homology"/>
<dbReference type="GO" id="GO:0071555">
    <property type="term" value="P:cell wall organization"/>
    <property type="evidence" value="ECO:0007669"/>
    <property type="project" value="UniProtKB-KW"/>
</dbReference>
<keyword evidence="4" id="KW-0326">Glycosidase</keyword>
<accession>A0A409W7G4</accession>
<keyword evidence="5" id="KW-0961">Cell wall biogenesis/degradation</keyword>
<evidence type="ECO:0000313" key="9">
    <source>
        <dbReference type="Proteomes" id="UP000284706"/>
    </source>
</evidence>
<keyword evidence="3" id="KW-0325">Glycoprotein</keyword>
<dbReference type="InterPro" id="IPR017853">
    <property type="entry name" value="GH"/>
</dbReference>
<organism evidence="8 9">
    <name type="scientific">Gymnopilus dilepis</name>
    <dbReference type="NCBI Taxonomy" id="231916"/>
    <lineage>
        <taxon>Eukaryota</taxon>
        <taxon>Fungi</taxon>
        <taxon>Dikarya</taxon>
        <taxon>Basidiomycota</taxon>
        <taxon>Agaricomycotina</taxon>
        <taxon>Agaricomycetes</taxon>
        <taxon>Agaricomycetidae</taxon>
        <taxon>Agaricales</taxon>
        <taxon>Agaricineae</taxon>
        <taxon>Hymenogastraceae</taxon>
        <taxon>Gymnopilus</taxon>
    </lineage>
</organism>
<dbReference type="Proteomes" id="UP000284706">
    <property type="component" value="Unassembled WGS sequence"/>
</dbReference>
<comment type="similarity">
    <text evidence="1">Belongs to the glycosyl hydrolase 5 (cellulase A) family.</text>
</comment>
<dbReference type="InParanoid" id="A0A409W7G4"/>
<dbReference type="OrthoDB" id="62120at2759"/>
<dbReference type="PANTHER" id="PTHR31297">
    <property type="entry name" value="GLUCAN ENDO-1,6-BETA-GLUCOSIDASE B"/>
    <property type="match status" value="1"/>
</dbReference>
<evidence type="ECO:0000256" key="1">
    <source>
        <dbReference type="ARBA" id="ARBA00005641"/>
    </source>
</evidence>
<dbReference type="GO" id="GO:0009986">
    <property type="term" value="C:cell surface"/>
    <property type="evidence" value="ECO:0007669"/>
    <property type="project" value="TreeGrafter"/>
</dbReference>
<dbReference type="EMBL" id="NHYE01005337">
    <property type="protein sequence ID" value="PPQ74481.1"/>
    <property type="molecule type" value="Genomic_DNA"/>
</dbReference>
<protein>
    <recommendedName>
        <fullName evidence="7">glucan 1,3-beta-glucosidase</fullName>
        <ecNumber evidence="7">3.2.1.58</ecNumber>
    </recommendedName>
</protein>
<dbReference type="GO" id="GO:0004338">
    <property type="term" value="F:glucan exo-1,3-beta-glucosidase activity"/>
    <property type="evidence" value="ECO:0007669"/>
    <property type="project" value="UniProtKB-EC"/>
</dbReference>
<evidence type="ECO:0000313" key="8">
    <source>
        <dbReference type="EMBL" id="PPQ74481.1"/>
    </source>
</evidence>
<name>A0A409W7G4_9AGAR</name>
<dbReference type="GO" id="GO:0005576">
    <property type="term" value="C:extracellular region"/>
    <property type="evidence" value="ECO:0007669"/>
    <property type="project" value="TreeGrafter"/>
</dbReference>
<dbReference type="GO" id="GO:0009251">
    <property type="term" value="P:glucan catabolic process"/>
    <property type="evidence" value="ECO:0007669"/>
    <property type="project" value="TreeGrafter"/>
</dbReference>
<keyword evidence="9" id="KW-1185">Reference proteome</keyword>
<evidence type="ECO:0000256" key="6">
    <source>
        <dbReference type="ARBA" id="ARBA00036824"/>
    </source>
</evidence>
<evidence type="ECO:0000256" key="2">
    <source>
        <dbReference type="ARBA" id="ARBA00022801"/>
    </source>
</evidence>
<dbReference type="EC" id="3.2.1.58" evidence="7"/>
<dbReference type="Gene3D" id="3.20.20.80">
    <property type="entry name" value="Glycosidases"/>
    <property type="match status" value="1"/>
</dbReference>
<dbReference type="SUPFAM" id="SSF51445">
    <property type="entry name" value="(Trans)glycosidases"/>
    <property type="match status" value="1"/>
</dbReference>
<evidence type="ECO:0000256" key="3">
    <source>
        <dbReference type="ARBA" id="ARBA00023180"/>
    </source>
</evidence>
<comment type="caution">
    <text evidence="8">The sequence shown here is derived from an EMBL/GenBank/DDBJ whole genome shotgun (WGS) entry which is preliminary data.</text>
</comment>
<comment type="catalytic activity">
    <reaction evidence="6">
        <text>Successive hydrolysis of beta-D-glucose units from the non-reducing ends of (1-&gt;3)-beta-D-glucans, releasing alpha-glucose.</text>
        <dbReference type="EC" id="3.2.1.58"/>
    </reaction>
</comment>
<dbReference type="AlphaFoldDB" id="A0A409W7G4"/>
<reference evidence="8 9" key="1">
    <citation type="journal article" date="2018" name="Evol. Lett.">
        <title>Horizontal gene cluster transfer increased hallucinogenic mushroom diversity.</title>
        <authorList>
            <person name="Reynolds H.T."/>
            <person name="Vijayakumar V."/>
            <person name="Gluck-Thaler E."/>
            <person name="Korotkin H.B."/>
            <person name="Matheny P.B."/>
            <person name="Slot J.C."/>
        </authorList>
    </citation>
    <scope>NUCLEOTIDE SEQUENCE [LARGE SCALE GENOMIC DNA]</scope>
    <source>
        <strain evidence="8 9">SRW20</strain>
    </source>
</reference>
<keyword evidence="2" id="KW-0378">Hydrolase</keyword>
<feature type="non-terminal residue" evidence="8">
    <location>
        <position position="1"/>
    </location>
</feature>
<evidence type="ECO:0000256" key="7">
    <source>
        <dbReference type="ARBA" id="ARBA00038929"/>
    </source>
</evidence>
<dbReference type="PANTHER" id="PTHR31297:SF34">
    <property type="entry name" value="GLUCAN 1,3-BETA-GLUCOSIDASE 2"/>
    <property type="match status" value="1"/>
</dbReference>
<dbReference type="STRING" id="231916.A0A409W7G4"/>
<dbReference type="InterPro" id="IPR050386">
    <property type="entry name" value="Glycosyl_hydrolase_5"/>
</dbReference>
<evidence type="ECO:0000256" key="5">
    <source>
        <dbReference type="ARBA" id="ARBA00023316"/>
    </source>
</evidence>